<feature type="domain" description="Peptidase S1" evidence="7">
    <location>
        <begin position="160"/>
        <end position="405"/>
    </location>
</feature>
<dbReference type="PRINTS" id="PR00722">
    <property type="entry name" value="CHYMOTRYPSIN"/>
</dbReference>
<evidence type="ECO:0000256" key="1">
    <source>
        <dbReference type="ARBA" id="ARBA00022729"/>
    </source>
</evidence>
<evidence type="ECO:0000256" key="2">
    <source>
        <dbReference type="ARBA" id="ARBA00023157"/>
    </source>
</evidence>
<dbReference type="InterPro" id="IPR051487">
    <property type="entry name" value="Ser/Thr_Proteases_Immune/Dev"/>
</dbReference>
<evidence type="ECO:0000313" key="8">
    <source>
        <dbReference type="EMBL" id="KAG8227294.1"/>
    </source>
</evidence>
<dbReference type="CDD" id="cd00190">
    <property type="entry name" value="Tryp_SPc"/>
    <property type="match status" value="1"/>
</dbReference>
<organism evidence="8 9">
    <name type="scientific">Ladona fulva</name>
    <name type="common">Scarce chaser dragonfly</name>
    <name type="synonym">Libellula fulva</name>
    <dbReference type="NCBI Taxonomy" id="123851"/>
    <lineage>
        <taxon>Eukaryota</taxon>
        <taxon>Metazoa</taxon>
        <taxon>Ecdysozoa</taxon>
        <taxon>Arthropoda</taxon>
        <taxon>Hexapoda</taxon>
        <taxon>Insecta</taxon>
        <taxon>Pterygota</taxon>
        <taxon>Palaeoptera</taxon>
        <taxon>Odonata</taxon>
        <taxon>Epiprocta</taxon>
        <taxon>Anisoptera</taxon>
        <taxon>Libelluloidea</taxon>
        <taxon>Libellulidae</taxon>
        <taxon>Ladona</taxon>
    </lineage>
</organism>
<dbReference type="PANTHER" id="PTHR24256">
    <property type="entry name" value="TRYPTASE-RELATED"/>
    <property type="match status" value="1"/>
</dbReference>
<evidence type="ECO:0000256" key="4">
    <source>
        <dbReference type="ARBA" id="ARBA00024195"/>
    </source>
</evidence>
<dbReference type="SMART" id="SM00020">
    <property type="entry name" value="Tryp_SPc"/>
    <property type="match status" value="1"/>
</dbReference>
<keyword evidence="6" id="KW-0472">Membrane</keyword>
<proteinExistence type="inferred from homology"/>
<dbReference type="InterPro" id="IPR018114">
    <property type="entry name" value="TRYPSIN_HIS"/>
</dbReference>
<evidence type="ECO:0000259" key="7">
    <source>
        <dbReference type="PROSITE" id="PS50240"/>
    </source>
</evidence>
<comment type="caution">
    <text evidence="8">The sequence shown here is derived from an EMBL/GenBank/DDBJ whole genome shotgun (WGS) entry which is preliminary data.</text>
</comment>
<evidence type="ECO:0000256" key="6">
    <source>
        <dbReference type="SAM" id="Phobius"/>
    </source>
</evidence>
<dbReference type="PROSITE" id="PS50240">
    <property type="entry name" value="TRYPSIN_DOM"/>
    <property type="match status" value="1"/>
</dbReference>
<dbReference type="InterPro" id="IPR001254">
    <property type="entry name" value="Trypsin_dom"/>
</dbReference>
<dbReference type="InterPro" id="IPR043504">
    <property type="entry name" value="Peptidase_S1_PA_chymotrypsin"/>
</dbReference>
<dbReference type="Gene3D" id="2.40.10.10">
    <property type="entry name" value="Trypsin-like serine proteases"/>
    <property type="match status" value="2"/>
</dbReference>
<dbReference type="PROSITE" id="PS00134">
    <property type="entry name" value="TRYPSIN_HIS"/>
    <property type="match status" value="1"/>
</dbReference>
<feature type="transmembrane region" description="Helical" evidence="6">
    <location>
        <begin position="21"/>
        <end position="40"/>
    </location>
</feature>
<dbReference type="InterPro" id="IPR009003">
    <property type="entry name" value="Peptidase_S1_PA"/>
</dbReference>
<comment type="similarity">
    <text evidence="4">Belongs to the peptidase S1 family. CLIP subfamily.</text>
</comment>
<keyword evidence="3" id="KW-0325">Glycoprotein</keyword>
<reference evidence="8" key="2">
    <citation type="submission" date="2017-10" db="EMBL/GenBank/DDBJ databases">
        <title>Ladona fulva Genome sequencing and assembly.</title>
        <authorList>
            <person name="Murali S."/>
            <person name="Richards S."/>
            <person name="Bandaranaike D."/>
            <person name="Bellair M."/>
            <person name="Blankenburg K."/>
            <person name="Chao H."/>
            <person name="Dinh H."/>
            <person name="Doddapaneni H."/>
            <person name="Dugan-Rocha S."/>
            <person name="Elkadiri S."/>
            <person name="Gnanaolivu R."/>
            <person name="Hernandez B."/>
            <person name="Skinner E."/>
            <person name="Javaid M."/>
            <person name="Lee S."/>
            <person name="Li M."/>
            <person name="Ming W."/>
            <person name="Munidasa M."/>
            <person name="Muniz J."/>
            <person name="Nguyen L."/>
            <person name="Hughes D."/>
            <person name="Osuji N."/>
            <person name="Pu L.-L."/>
            <person name="Puazo M."/>
            <person name="Qu C."/>
            <person name="Quiroz J."/>
            <person name="Raj R."/>
            <person name="Weissenberger G."/>
            <person name="Xin Y."/>
            <person name="Zou X."/>
            <person name="Han Y."/>
            <person name="Worley K."/>
            <person name="Muzny D."/>
            <person name="Gibbs R."/>
        </authorList>
    </citation>
    <scope>NUCLEOTIDE SEQUENCE</scope>
    <source>
        <strain evidence="8">Sampled in the wild</strain>
    </source>
</reference>
<dbReference type="Proteomes" id="UP000792457">
    <property type="component" value="Unassembled WGS sequence"/>
</dbReference>
<dbReference type="OrthoDB" id="6339452at2759"/>
<keyword evidence="2" id="KW-1015">Disulfide bond</keyword>
<dbReference type="EMBL" id="KZ308318">
    <property type="protein sequence ID" value="KAG8227294.1"/>
    <property type="molecule type" value="Genomic_DNA"/>
</dbReference>
<dbReference type="FunFam" id="2.40.10.10:FF:000028">
    <property type="entry name" value="Serine protease easter"/>
    <property type="match status" value="1"/>
</dbReference>
<dbReference type="GO" id="GO:0006508">
    <property type="term" value="P:proteolysis"/>
    <property type="evidence" value="ECO:0007669"/>
    <property type="project" value="InterPro"/>
</dbReference>
<keyword evidence="6" id="KW-1133">Transmembrane helix</keyword>
<name>A0A8K0K4A0_LADFU</name>
<protein>
    <recommendedName>
        <fullName evidence="7">Peptidase S1 domain-containing protein</fullName>
    </recommendedName>
</protein>
<sequence>MEPKYAKVTYHKAGGGWKRRIVNYVAVIIVFASTNCTWAAEEEGDWCINDDSEVGICTLAHQCPGFLAKLSMSHLMGTNTSGLCSYSDTQGAIACCPLEERMTTIDYKENNSSPVLSRPEHTTTSPPISDDYDTEVCQEYEMEVGAADGCNVPSRSAALMLGKHKAAEGEYPHMAALGYLESSTVVWRCGGTLISHQYILTAAHCRKSVEGPMIVARLGELFVEDVSWSTLIMSTHSRSGSNGNHPIDKVISHPDYRPNCFYNDIALVRLMEPIYQFSELVRPACLYTPPEAIGFNHNIEGRPLMQVDLNLYGNGNCSMEYRAESLRSSLNRGIDDTMLCAGDLDGGKDTCQRFFGGPLQVRSSNLGCLHRILGVTSFGKPCGFSSVALYTRVRSYLPWIESIVWPEGNNDGSPPSK</sequence>
<evidence type="ECO:0000256" key="5">
    <source>
        <dbReference type="SAM" id="MobiDB-lite"/>
    </source>
</evidence>
<keyword evidence="9" id="KW-1185">Reference proteome</keyword>
<dbReference type="GO" id="GO:0004252">
    <property type="term" value="F:serine-type endopeptidase activity"/>
    <property type="evidence" value="ECO:0007669"/>
    <property type="project" value="InterPro"/>
</dbReference>
<keyword evidence="1" id="KW-0732">Signal</keyword>
<accession>A0A8K0K4A0</accession>
<keyword evidence="6" id="KW-0812">Transmembrane</keyword>
<evidence type="ECO:0000256" key="3">
    <source>
        <dbReference type="ARBA" id="ARBA00023180"/>
    </source>
</evidence>
<dbReference type="InterPro" id="IPR001314">
    <property type="entry name" value="Peptidase_S1A"/>
</dbReference>
<feature type="region of interest" description="Disordered" evidence="5">
    <location>
        <begin position="109"/>
        <end position="130"/>
    </location>
</feature>
<evidence type="ECO:0000313" key="9">
    <source>
        <dbReference type="Proteomes" id="UP000792457"/>
    </source>
</evidence>
<dbReference type="SUPFAM" id="SSF50494">
    <property type="entry name" value="Trypsin-like serine proteases"/>
    <property type="match status" value="1"/>
</dbReference>
<dbReference type="AlphaFoldDB" id="A0A8K0K4A0"/>
<reference evidence="8" key="1">
    <citation type="submission" date="2013-04" db="EMBL/GenBank/DDBJ databases">
        <authorList>
            <person name="Qu J."/>
            <person name="Murali S.C."/>
            <person name="Bandaranaike D."/>
            <person name="Bellair M."/>
            <person name="Blankenburg K."/>
            <person name="Chao H."/>
            <person name="Dinh H."/>
            <person name="Doddapaneni H."/>
            <person name="Downs B."/>
            <person name="Dugan-Rocha S."/>
            <person name="Elkadiri S."/>
            <person name="Gnanaolivu R.D."/>
            <person name="Hernandez B."/>
            <person name="Javaid M."/>
            <person name="Jayaseelan J.C."/>
            <person name="Lee S."/>
            <person name="Li M."/>
            <person name="Ming W."/>
            <person name="Munidasa M."/>
            <person name="Muniz J."/>
            <person name="Nguyen L."/>
            <person name="Ongeri F."/>
            <person name="Osuji N."/>
            <person name="Pu L.-L."/>
            <person name="Puazo M."/>
            <person name="Qu C."/>
            <person name="Quiroz J."/>
            <person name="Raj R."/>
            <person name="Weissenberger G."/>
            <person name="Xin Y."/>
            <person name="Zou X."/>
            <person name="Han Y."/>
            <person name="Richards S."/>
            <person name="Worley K."/>
            <person name="Muzny D."/>
            <person name="Gibbs R."/>
        </authorList>
    </citation>
    <scope>NUCLEOTIDE SEQUENCE</scope>
    <source>
        <strain evidence="8">Sampled in the wild</strain>
    </source>
</reference>
<gene>
    <name evidence="8" type="ORF">J437_LFUL004843</name>
</gene>
<dbReference type="Pfam" id="PF00089">
    <property type="entry name" value="Trypsin"/>
    <property type="match status" value="1"/>
</dbReference>